<keyword evidence="3" id="KW-1185">Reference proteome</keyword>
<dbReference type="PANTHER" id="PTHR13800:SF1">
    <property type="entry name" value="TRANSIENT RECEPTOR POTENTIAL CATION CHANNEL TRPM"/>
    <property type="match status" value="1"/>
</dbReference>
<reference evidence="2 3" key="1">
    <citation type="submission" date="2022-05" db="EMBL/GenBank/DDBJ databases">
        <authorList>
            <consortium name="Genoscope - CEA"/>
            <person name="William W."/>
        </authorList>
    </citation>
    <scope>NUCLEOTIDE SEQUENCE [LARGE SCALE GENOMIC DNA]</scope>
</reference>
<dbReference type="PANTHER" id="PTHR13800">
    <property type="entry name" value="TRANSIENT RECEPTOR POTENTIAL CATION CHANNEL, SUBFAMILY M, MEMBER 6"/>
    <property type="match status" value="1"/>
</dbReference>
<dbReference type="Pfam" id="PF18139">
    <property type="entry name" value="LSDAT_euk"/>
    <property type="match status" value="1"/>
</dbReference>
<evidence type="ECO:0000259" key="1">
    <source>
        <dbReference type="Pfam" id="PF18139"/>
    </source>
</evidence>
<comment type="caution">
    <text evidence="2">The sequence shown here is derived from an EMBL/GenBank/DDBJ whole genome shotgun (WGS) entry which is preliminary data.</text>
</comment>
<feature type="domain" description="TRPM SLOG" evidence="1">
    <location>
        <begin position="1"/>
        <end position="156"/>
    </location>
</feature>
<feature type="non-terminal residue" evidence="2">
    <location>
        <position position="156"/>
    </location>
</feature>
<evidence type="ECO:0000313" key="2">
    <source>
        <dbReference type="EMBL" id="CAH3165371.1"/>
    </source>
</evidence>
<dbReference type="InterPro" id="IPR041491">
    <property type="entry name" value="TRPM_SLOG"/>
</dbReference>
<dbReference type="EMBL" id="CALNXK010000132">
    <property type="protein sequence ID" value="CAH3165371.1"/>
    <property type="molecule type" value="Genomic_DNA"/>
</dbReference>
<gene>
    <name evidence="2" type="ORF">PLOB_00007138</name>
</gene>
<protein>
    <recommendedName>
        <fullName evidence="1">TRPM SLOG domain-containing protein</fullName>
    </recommendedName>
</protein>
<organism evidence="2 3">
    <name type="scientific">Porites lobata</name>
    <dbReference type="NCBI Taxonomy" id="104759"/>
    <lineage>
        <taxon>Eukaryota</taxon>
        <taxon>Metazoa</taxon>
        <taxon>Cnidaria</taxon>
        <taxon>Anthozoa</taxon>
        <taxon>Hexacorallia</taxon>
        <taxon>Scleractinia</taxon>
        <taxon>Fungiina</taxon>
        <taxon>Poritidae</taxon>
        <taxon>Porites</taxon>
    </lineage>
</organism>
<evidence type="ECO:0000313" key="3">
    <source>
        <dbReference type="Proteomes" id="UP001159405"/>
    </source>
</evidence>
<dbReference type="InterPro" id="IPR050927">
    <property type="entry name" value="TRPM"/>
</dbReference>
<proteinExistence type="predicted"/>
<dbReference type="Proteomes" id="UP001159405">
    <property type="component" value="Unassembled WGS sequence"/>
</dbReference>
<sequence length="156" mass="17351">QYIRASYDTDPEKVLRLIFTEWKLDLPKLLISVTGGAKNFVLNPKLKQVLRKGLLKAAQTTGAWIITGGTNTGVMRNWRGGARSHSHVHLIGIATWGIVDHREHVIGKQELVPYQMTSSMISKGACLDNNHTHFILVDDGTINKYGGEISFRASLE</sequence>
<feature type="non-terminal residue" evidence="2">
    <location>
        <position position="1"/>
    </location>
</feature>
<name>A0ABN8QIR9_9CNID</name>
<accession>A0ABN8QIR9</accession>